<comment type="caution">
    <text evidence="2">The sequence shown here is derived from an EMBL/GenBank/DDBJ whole genome shotgun (WGS) entry which is preliminary data.</text>
</comment>
<feature type="region of interest" description="Disordered" evidence="1">
    <location>
        <begin position="24"/>
        <end position="46"/>
    </location>
</feature>
<reference evidence="2" key="1">
    <citation type="submission" date="2023-03" db="EMBL/GenBank/DDBJ databases">
        <title>Massive genome expansion in bonnet fungi (Mycena s.s.) driven by repeated elements and novel gene families across ecological guilds.</title>
        <authorList>
            <consortium name="Lawrence Berkeley National Laboratory"/>
            <person name="Harder C.B."/>
            <person name="Miyauchi S."/>
            <person name="Viragh M."/>
            <person name="Kuo A."/>
            <person name="Thoen E."/>
            <person name="Andreopoulos B."/>
            <person name="Lu D."/>
            <person name="Skrede I."/>
            <person name="Drula E."/>
            <person name="Henrissat B."/>
            <person name="Morin E."/>
            <person name="Kohler A."/>
            <person name="Barry K."/>
            <person name="LaButti K."/>
            <person name="Morin E."/>
            <person name="Salamov A."/>
            <person name="Lipzen A."/>
            <person name="Mereny Z."/>
            <person name="Hegedus B."/>
            <person name="Baldrian P."/>
            <person name="Stursova M."/>
            <person name="Weitz H."/>
            <person name="Taylor A."/>
            <person name="Grigoriev I.V."/>
            <person name="Nagy L.G."/>
            <person name="Martin F."/>
            <person name="Kauserud H."/>
        </authorList>
    </citation>
    <scope>NUCLEOTIDE SEQUENCE</scope>
    <source>
        <strain evidence="2">CBHHK200</strain>
    </source>
</reference>
<feature type="compositionally biased region" description="Basic and acidic residues" evidence="1">
    <location>
        <begin position="33"/>
        <end position="46"/>
    </location>
</feature>
<gene>
    <name evidence="2" type="ORF">C8F04DRAFT_1188372</name>
</gene>
<accession>A0AAD6SK68</accession>
<protein>
    <submittedName>
        <fullName evidence="2">Uncharacterized protein</fullName>
    </submittedName>
</protein>
<proteinExistence type="predicted"/>
<evidence type="ECO:0000313" key="2">
    <source>
        <dbReference type="EMBL" id="KAJ7028742.1"/>
    </source>
</evidence>
<evidence type="ECO:0000313" key="3">
    <source>
        <dbReference type="Proteomes" id="UP001218188"/>
    </source>
</evidence>
<name>A0AAD6SK68_9AGAR</name>
<dbReference type="EMBL" id="JARJCM010000109">
    <property type="protein sequence ID" value="KAJ7028742.1"/>
    <property type="molecule type" value="Genomic_DNA"/>
</dbReference>
<organism evidence="2 3">
    <name type="scientific">Mycena alexandri</name>
    <dbReference type="NCBI Taxonomy" id="1745969"/>
    <lineage>
        <taxon>Eukaryota</taxon>
        <taxon>Fungi</taxon>
        <taxon>Dikarya</taxon>
        <taxon>Basidiomycota</taxon>
        <taxon>Agaricomycotina</taxon>
        <taxon>Agaricomycetes</taxon>
        <taxon>Agaricomycetidae</taxon>
        <taxon>Agaricales</taxon>
        <taxon>Marasmiineae</taxon>
        <taxon>Mycenaceae</taxon>
        <taxon>Mycena</taxon>
    </lineage>
</organism>
<dbReference type="AlphaFoldDB" id="A0AAD6SK68"/>
<feature type="region of interest" description="Disordered" evidence="1">
    <location>
        <begin position="70"/>
        <end position="131"/>
    </location>
</feature>
<keyword evidence="3" id="KW-1185">Reference proteome</keyword>
<evidence type="ECO:0000256" key="1">
    <source>
        <dbReference type="SAM" id="MobiDB-lite"/>
    </source>
</evidence>
<sequence>MEEGEAGLIYIQTKHGKKSVQLRGRGTGMGCVNKRESPGAGWNKEHRAKGWELRQPALGGECPARPCIGNANELGPLSTNEDRRKPGKRNIAVSKTRETVKRHQSLSVERKGPGRGSPAEYETQNKRPGRAMSMEIRRYAKGRLRAETASAKSSRWVGFGQYHSGGGVTDIARRFLPRGGTDLKAAPRRERAAAEKSAVVNVKPSRPLYDESPLVGQSPKGRRPAVACLAASWIYGVVSTIHWVFPASSHPACCSRWIPRPPSALFLSGKAGSSTLNNISVSKCVVSYRESDGYDIPPDVGDFLYKTSD</sequence>
<dbReference type="Proteomes" id="UP001218188">
    <property type="component" value="Unassembled WGS sequence"/>
</dbReference>